<dbReference type="InterPro" id="IPR042097">
    <property type="entry name" value="Aminopeptidase_N-like_N_sf"/>
</dbReference>
<feature type="binding site" evidence="14">
    <location>
        <position position="315"/>
    </location>
    <ligand>
        <name>Zn(2+)</name>
        <dbReference type="ChEBI" id="CHEBI:29105"/>
        <note>catalytic</note>
    </ligand>
</feature>
<evidence type="ECO:0000256" key="14">
    <source>
        <dbReference type="PIRSR" id="PIRSR634015-3"/>
    </source>
</evidence>
<name>A0A1E7Q5G1_9GAMM</name>
<evidence type="ECO:0000256" key="3">
    <source>
        <dbReference type="ARBA" id="ARBA00010136"/>
    </source>
</evidence>
<comment type="catalytic activity">
    <reaction evidence="1">
        <text>Release of an N-terminal amino acid, Xaa-|-Yaa- from a peptide, amide or arylamide. Xaa is preferably Ala, but may be most amino acids including Pro (slow action). When a terminal hydrophobic residue is followed by a prolyl residue, the two may be released as an intact Xaa-Pro dipeptide.</text>
        <dbReference type="EC" id="3.4.11.2"/>
    </reaction>
</comment>
<dbReference type="InterPro" id="IPR015211">
    <property type="entry name" value="Peptidase_M1_C"/>
</dbReference>
<dbReference type="PANTHER" id="PTHR45726:SF3">
    <property type="entry name" value="LEUKOTRIENE A-4 HYDROLASE"/>
    <property type="match status" value="1"/>
</dbReference>
<dbReference type="SUPFAM" id="SSF48371">
    <property type="entry name" value="ARM repeat"/>
    <property type="match status" value="1"/>
</dbReference>
<dbReference type="PANTHER" id="PTHR45726">
    <property type="entry name" value="LEUKOTRIENE A-4 HYDROLASE"/>
    <property type="match status" value="1"/>
</dbReference>
<dbReference type="Pfam" id="PF17900">
    <property type="entry name" value="Peptidase_M1_N"/>
    <property type="match status" value="1"/>
</dbReference>
<evidence type="ECO:0000256" key="15">
    <source>
        <dbReference type="SAM" id="SignalP"/>
    </source>
</evidence>
<feature type="binding site" evidence="14">
    <location>
        <position position="319"/>
    </location>
    <ligand>
        <name>Zn(2+)</name>
        <dbReference type="ChEBI" id="CHEBI:29105"/>
        <note>catalytic</note>
    </ligand>
</feature>
<keyword evidence="17" id="KW-0031">Aminopeptidase</keyword>
<feature type="binding site" evidence="13">
    <location>
        <begin position="575"/>
        <end position="577"/>
    </location>
    <ligand>
        <name>a peptide</name>
        <dbReference type="ChEBI" id="CHEBI:60466"/>
    </ligand>
</feature>
<evidence type="ECO:0000313" key="17">
    <source>
        <dbReference type="EMBL" id="OEY69419.1"/>
    </source>
</evidence>
<dbReference type="InterPro" id="IPR034015">
    <property type="entry name" value="M1_LTA4H"/>
</dbReference>
<dbReference type="Gene3D" id="1.25.40.320">
    <property type="entry name" value="Peptidase M1, leukotriene A4 hydrolase/aminopeptidase C-terminal domain"/>
    <property type="match status" value="1"/>
</dbReference>
<dbReference type="OrthoDB" id="100605at2"/>
<evidence type="ECO:0000313" key="18">
    <source>
        <dbReference type="Proteomes" id="UP000242258"/>
    </source>
</evidence>
<feature type="binding site" evidence="14">
    <location>
        <position position="338"/>
    </location>
    <ligand>
        <name>Zn(2+)</name>
        <dbReference type="ChEBI" id="CHEBI:29105"/>
        <note>catalytic</note>
    </ligand>
</feature>
<evidence type="ECO:0000256" key="8">
    <source>
        <dbReference type="ARBA" id="ARBA00022723"/>
    </source>
</evidence>
<evidence type="ECO:0000256" key="7">
    <source>
        <dbReference type="ARBA" id="ARBA00022670"/>
    </source>
</evidence>
<dbReference type="Gene3D" id="2.60.40.1730">
    <property type="entry name" value="tricorn interacting facor f3 domain"/>
    <property type="match status" value="1"/>
</dbReference>
<evidence type="ECO:0000256" key="4">
    <source>
        <dbReference type="ARBA" id="ARBA00012564"/>
    </source>
</evidence>
<dbReference type="InterPro" id="IPR001930">
    <property type="entry name" value="Peptidase_M1"/>
</dbReference>
<comment type="caution">
    <text evidence="17">The sequence shown here is derived from an EMBL/GenBank/DDBJ whole genome shotgun (WGS) entry which is preliminary data.</text>
</comment>
<keyword evidence="15" id="KW-0732">Signal</keyword>
<comment type="subcellular location">
    <subcellularLocation>
        <location evidence="2">Cytoplasm</location>
    </subcellularLocation>
</comment>
<dbReference type="GO" id="GO:0016285">
    <property type="term" value="F:alanyl aminopeptidase activity"/>
    <property type="evidence" value="ECO:0007669"/>
    <property type="project" value="UniProtKB-EC"/>
</dbReference>
<gene>
    <name evidence="17" type="ORF">BI198_07460</name>
</gene>
<evidence type="ECO:0000256" key="5">
    <source>
        <dbReference type="ARBA" id="ARBA00015611"/>
    </source>
</evidence>
<feature type="chain" id="PRO_5009200393" description="Aminopeptidase N" evidence="15">
    <location>
        <begin position="28"/>
        <end position="620"/>
    </location>
</feature>
<keyword evidence="8 14" id="KW-0479">Metal-binding</keyword>
<dbReference type="SUPFAM" id="SSF55486">
    <property type="entry name" value="Metalloproteases ('zincins'), catalytic domain"/>
    <property type="match status" value="1"/>
</dbReference>
<dbReference type="InterPro" id="IPR014782">
    <property type="entry name" value="Peptidase_M1_dom"/>
</dbReference>
<feature type="domain" description="Peptidase M1 leukotriene A4 hydrolase/aminopeptidase C-terminal" evidence="16">
    <location>
        <begin position="480"/>
        <end position="619"/>
    </location>
</feature>
<evidence type="ECO:0000256" key="11">
    <source>
        <dbReference type="ARBA" id="ARBA00023049"/>
    </source>
</evidence>
<dbReference type="EC" id="3.4.11.2" evidence="4"/>
<dbReference type="SUPFAM" id="SSF63737">
    <property type="entry name" value="Leukotriene A4 hydrolase N-terminal domain"/>
    <property type="match status" value="1"/>
</dbReference>
<dbReference type="Pfam" id="PF09127">
    <property type="entry name" value="Leuk-A4-hydro_C"/>
    <property type="match status" value="1"/>
</dbReference>
<dbReference type="STRING" id="1628148.BI198_07460"/>
<comment type="cofactor">
    <cofactor evidence="14">
        <name>Zn(2+)</name>
        <dbReference type="ChEBI" id="CHEBI:29105"/>
    </cofactor>
    <text evidence="14">Binds 1 zinc ion per subunit.</text>
</comment>
<dbReference type="InterPro" id="IPR038502">
    <property type="entry name" value="M1_LTA-4_hydro/amino_C_sf"/>
</dbReference>
<evidence type="ECO:0000256" key="10">
    <source>
        <dbReference type="ARBA" id="ARBA00022833"/>
    </source>
</evidence>
<keyword evidence="7" id="KW-0645">Protease</keyword>
<keyword evidence="6" id="KW-0963">Cytoplasm</keyword>
<keyword evidence="10 14" id="KW-0862">Zinc</keyword>
<dbReference type="InterPro" id="IPR027268">
    <property type="entry name" value="Peptidase_M4/M1_CTD_sf"/>
</dbReference>
<evidence type="ECO:0000256" key="6">
    <source>
        <dbReference type="ARBA" id="ARBA00022490"/>
    </source>
</evidence>
<evidence type="ECO:0000259" key="16">
    <source>
        <dbReference type="SMART" id="SM01263"/>
    </source>
</evidence>
<dbReference type="EMBL" id="MKEK01000001">
    <property type="protein sequence ID" value="OEY69419.1"/>
    <property type="molecule type" value="Genomic_DNA"/>
</dbReference>
<evidence type="ECO:0000256" key="2">
    <source>
        <dbReference type="ARBA" id="ARBA00004496"/>
    </source>
</evidence>
<dbReference type="Gene3D" id="3.30.2010.30">
    <property type="match status" value="1"/>
</dbReference>
<dbReference type="InterPro" id="IPR045357">
    <property type="entry name" value="Aminopeptidase_N-like_N"/>
</dbReference>
<proteinExistence type="inferred from homology"/>
<dbReference type="InterPro" id="IPR049980">
    <property type="entry name" value="LTA4H_cat"/>
</dbReference>
<feature type="binding site" evidence="13">
    <location>
        <begin position="286"/>
        <end position="291"/>
    </location>
    <ligand>
        <name>a peptide</name>
        <dbReference type="ChEBI" id="CHEBI:60466"/>
    </ligand>
</feature>
<dbReference type="SMART" id="SM01263">
    <property type="entry name" value="Leuk-A4-hydro_C"/>
    <property type="match status" value="1"/>
</dbReference>
<dbReference type="GO" id="GO:0008270">
    <property type="term" value="F:zinc ion binding"/>
    <property type="evidence" value="ECO:0007669"/>
    <property type="project" value="InterPro"/>
</dbReference>
<dbReference type="GO" id="GO:0008237">
    <property type="term" value="F:metallopeptidase activity"/>
    <property type="evidence" value="ECO:0007669"/>
    <property type="project" value="UniProtKB-KW"/>
</dbReference>
<accession>A0A1E7Q5G1</accession>
<keyword evidence="18" id="KW-1185">Reference proteome</keyword>
<feature type="binding site" evidence="13">
    <location>
        <begin position="159"/>
        <end position="161"/>
    </location>
    <ligand>
        <name>a peptide</name>
        <dbReference type="ChEBI" id="CHEBI:60466"/>
    </ligand>
</feature>
<dbReference type="RefSeq" id="WP_070048985.1">
    <property type="nucleotide sequence ID" value="NZ_CBCSDO010000005.1"/>
</dbReference>
<dbReference type="FunFam" id="3.30.2010.30:FF:000001">
    <property type="entry name" value="Leukotriene A(4) hydrolase"/>
    <property type="match status" value="1"/>
</dbReference>
<dbReference type="CDD" id="cd09599">
    <property type="entry name" value="M1_LTA4H"/>
    <property type="match status" value="1"/>
</dbReference>
<dbReference type="PRINTS" id="PR00756">
    <property type="entry name" value="ALADIPTASE"/>
</dbReference>
<dbReference type="GO" id="GO:0006508">
    <property type="term" value="P:proteolysis"/>
    <property type="evidence" value="ECO:0007669"/>
    <property type="project" value="UniProtKB-KW"/>
</dbReference>
<feature type="active site" description="Proton donor" evidence="12">
    <location>
        <position position="401"/>
    </location>
</feature>
<dbReference type="Proteomes" id="UP000242258">
    <property type="component" value="Unassembled WGS sequence"/>
</dbReference>
<reference evidence="18" key="1">
    <citation type="submission" date="2016-09" db="EMBL/GenBank/DDBJ databases">
        <authorList>
            <person name="Wan X."/>
            <person name="Hou S."/>
        </authorList>
    </citation>
    <scope>NUCLEOTIDE SEQUENCE [LARGE SCALE GENOMIC DNA]</scope>
    <source>
        <strain evidence="18">KH87</strain>
    </source>
</reference>
<feature type="signal peptide" evidence="15">
    <location>
        <begin position="1"/>
        <end position="27"/>
    </location>
</feature>
<organism evidence="17 18">
    <name type="scientific">Rheinheimera salexigens</name>
    <dbReference type="NCBI Taxonomy" id="1628148"/>
    <lineage>
        <taxon>Bacteria</taxon>
        <taxon>Pseudomonadati</taxon>
        <taxon>Pseudomonadota</taxon>
        <taxon>Gammaproteobacteria</taxon>
        <taxon>Chromatiales</taxon>
        <taxon>Chromatiaceae</taxon>
        <taxon>Rheinheimera</taxon>
    </lineage>
</organism>
<keyword evidence="11" id="KW-0482">Metalloprotease</keyword>
<dbReference type="InterPro" id="IPR016024">
    <property type="entry name" value="ARM-type_fold"/>
</dbReference>
<evidence type="ECO:0000256" key="9">
    <source>
        <dbReference type="ARBA" id="ARBA00022801"/>
    </source>
</evidence>
<dbReference type="AlphaFoldDB" id="A0A1E7Q5G1"/>
<feature type="active site" description="Proton acceptor" evidence="12">
    <location>
        <position position="316"/>
    </location>
</feature>
<evidence type="ECO:0000256" key="13">
    <source>
        <dbReference type="PIRSR" id="PIRSR634015-2"/>
    </source>
</evidence>
<dbReference type="Gene3D" id="1.10.390.10">
    <property type="entry name" value="Neutral Protease Domain 2"/>
    <property type="match status" value="1"/>
</dbReference>
<keyword evidence="9" id="KW-0378">Hydrolase</keyword>
<sequence length="620" mass="70145">MSIRHHLFALSTLVCTSALVFSPTAQAKVTDNLTYANYDQVNVNHLYLDLTVNFQQKSLSGFADLSLNWLNQNNKEIYLDTRDLIIDRVYAKRADGKWQKVPFSLAKRDDVMGSKLSITPKFQADTVRVYYSSTDKASGLQWLTPEQTAGKTQPFMFSQNQAIHARSWIPIQDTPAVRMTYKARIHTDDNVLAVMSANNDPDTVRDGDYTFDMPQAIPPYLIAIAAGDLHFKAMSEQTGIYAEPYILDAAATEFASTQQMIDVGEKLYGAYQWGRYDLLMLPPSFPFGGMENPRLSFITPTVVAGDASLVNLIAHELAHSWSGNLVTNATWRDLWLNEGFTSYVENRIMEQVFGTERAVMEQVLSVQDLKAELKQLPADDSILFVDLKGRDPDAAFSGVPYSKGQLFLMFLEQKFGREVFDPFVKTYFTEHAFQTMDTKRFQAYLNEHLLAKYPGIVSEQEVNEWIYSPGLPASTPNPTSDVFNKVQQQIETWMAGSVSAEQLTTDAWTVHEWLYFINNLPLNINLQQMAALDSAYDLTHSTNTEIAHAWYLLALKADYQEITVPLEQYLINIGRRKLIIPLYEQLAKSSQGLAFAKEVYKKARPGYHPLAQGTVDEILK</sequence>
<dbReference type="GO" id="GO:0005737">
    <property type="term" value="C:cytoplasm"/>
    <property type="evidence" value="ECO:0007669"/>
    <property type="project" value="UniProtKB-SubCell"/>
</dbReference>
<comment type="similarity">
    <text evidence="3">Belongs to the peptidase M1 family.</text>
</comment>
<protein>
    <recommendedName>
        <fullName evidence="5">Aminopeptidase N</fullName>
        <ecNumber evidence="4">3.4.11.2</ecNumber>
    </recommendedName>
</protein>
<evidence type="ECO:0000256" key="12">
    <source>
        <dbReference type="PIRSR" id="PIRSR634015-1"/>
    </source>
</evidence>
<evidence type="ECO:0000256" key="1">
    <source>
        <dbReference type="ARBA" id="ARBA00000098"/>
    </source>
</evidence>
<dbReference type="Pfam" id="PF01433">
    <property type="entry name" value="Peptidase_M1"/>
    <property type="match status" value="1"/>
</dbReference>